<sequence length="395" mass="45230">MAANGMEIKMVEWKRYDRQQLLDDVWSTPVSRLTKHYGLSDAGLKKLCSRLQIKTPPRGYWAKLRAGKKVPAKPLLSEYSGSPLNLNVLVRKRKQGYLPPSADMDPRLATVVHRESEPANKIVVPARLNNPHPFVKITQSALAEAALDQREQPATSGRLIHLKVSKPMQARALRVANTLLKAVEKRGYETLLDDRGVALVFHGLKYHFELYETCSRVKYEMTEADERRRQRGQYVFIPTWTFVPSGVLALQTRGGYGPKIMDGKRKRVEDLLNAFLIRVATDGVADLLRDEAHAEKKAEFTRQHEAWMTRKAKQNQELDKLKTLEDDAVRWQRAERLRQYLCAMSKAPVSSDELATKKQAVVDWGYAKADWLDPLVKLEDEVLDEELTEPRWMGF</sequence>
<reference evidence="1 2" key="1">
    <citation type="submission" date="2024-04" db="EMBL/GenBank/DDBJ databases">
        <title>Draft genome sequence of Halopseudomonas sabulinigri NBRC 116187.</title>
        <authorList>
            <person name="Miyakawa T."/>
            <person name="Kusuya Y."/>
            <person name="Miura T."/>
        </authorList>
    </citation>
    <scope>NUCLEOTIDE SEQUENCE [LARGE SCALE GENOMIC DNA]</scope>
    <source>
        <strain evidence="1 2">4NH20-0042</strain>
    </source>
</reference>
<accession>A0ABP9ZS61</accession>
<name>A0ABP9ZS61_9GAMM</name>
<dbReference type="EMBL" id="BAABWD010000003">
    <property type="protein sequence ID" value="GAA6132288.1"/>
    <property type="molecule type" value="Genomic_DNA"/>
</dbReference>
<proteinExistence type="predicted"/>
<evidence type="ECO:0000313" key="2">
    <source>
        <dbReference type="Proteomes" id="UP001486808"/>
    </source>
</evidence>
<keyword evidence="2" id="KW-1185">Reference proteome</keyword>
<protein>
    <submittedName>
        <fullName evidence="1">Uncharacterized protein</fullName>
    </submittedName>
</protein>
<organism evidence="1 2">
    <name type="scientific">Halopseudomonas sabulinigri</name>
    <dbReference type="NCBI Taxonomy" id="472181"/>
    <lineage>
        <taxon>Bacteria</taxon>
        <taxon>Pseudomonadati</taxon>
        <taxon>Pseudomonadota</taxon>
        <taxon>Gammaproteobacteria</taxon>
        <taxon>Pseudomonadales</taxon>
        <taxon>Pseudomonadaceae</taxon>
        <taxon>Halopseudomonas</taxon>
    </lineage>
</organism>
<evidence type="ECO:0000313" key="1">
    <source>
        <dbReference type="EMBL" id="GAA6132288.1"/>
    </source>
</evidence>
<dbReference type="Proteomes" id="UP001486808">
    <property type="component" value="Unassembled WGS sequence"/>
</dbReference>
<comment type="caution">
    <text evidence="1">The sequence shown here is derived from an EMBL/GenBank/DDBJ whole genome shotgun (WGS) entry which is preliminary data.</text>
</comment>
<gene>
    <name evidence="1" type="ORF">NBRC116187_26480</name>
</gene>